<evidence type="ECO:0000313" key="2">
    <source>
        <dbReference type="Proteomes" id="UP000224076"/>
    </source>
</evidence>
<protein>
    <submittedName>
        <fullName evidence="1">Uncharacterized protein</fullName>
    </submittedName>
</protein>
<reference evidence="1 2" key="1">
    <citation type="submission" date="2017-09" db="EMBL/GenBank/DDBJ databases">
        <title>Large-scale bioinformatics analysis of Bacillus genomes uncovers conserved roles of natural products in bacterial physiology.</title>
        <authorList>
            <consortium name="Agbiome Team Llc"/>
            <person name="Bleich R.M."/>
            <person name="Grubbs K.J."/>
            <person name="Santa Maria K.C."/>
            <person name="Allen S.E."/>
            <person name="Farag S."/>
            <person name="Shank E.A."/>
            <person name="Bowers A."/>
        </authorList>
    </citation>
    <scope>NUCLEOTIDE SEQUENCE [LARGE SCALE GENOMIC DNA]</scope>
    <source>
        <strain evidence="1 2">AFS061806</strain>
    </source>
</reference>
<accession>A0A2B3TNH0</accession>
<dbReference type="AlphaFoldDB" id="A0A2B3TNH0"/>
<organism evidence="1 2">
    <name type="scientific">Bacillus cereus</name>
    <dbReference type="NCBI Taxonomy" id="1396"/>
    <lineage>
        <taxon>Bacteria</taxon>
        <taxon>Bacillati</taxon>
        <taxon>Bacillota</taxon>
        <taxon>Bacilli</taxon>
        <taxon>Bacillales</taxon>
        <taxon>Bacillaceae</taxon>
        <taxon>Bacillus</taxon>
        <taxon>Bacillus cereus group</taxon>
    </lineage>
</organism>
<sequence length="251" mass="29512">MESVLFNELNYTLQIGKIRMFIPDFSSKEYIIFEDLAGLLNLETNYDAMKFVRNQIKEAGIKGKVRFDSESDCVEIYSTNGKTLLQVAILVNELIDEEFIFANKREYEQFIGSWKRPKKQKWKVGDVFSISLPNETYFFGQIVELMEDVFPLCVIFDLYLKTMPTKEDIDNADILTALMLNGMGFDNYTLKVIFEMEIMGEINENTRRNPVRNVTWSTSHLEDFCMEYKSEEKQEFVEKILANRNFVIEYK</sequence>
<name>A0A2B3TNH0_BACCE</name>
<dbReference type="InterPro" id="IPR029278">
    <property type="entry name" value="Imm26"/>
</dbReference>
<dbReference type="Pfam" id="PF15428">
    <property type="entry name" value="Imm26"/>
    <property type="match status" value="1"/>
</dbReference>
<comment type="caution">
    <text evidence="1">The sequence shown here is derived from an EMBL/GenBank/DDBJ whole genome shotgun (WGS) entry which is preliminary data.</text>
</comment>
<dbReference type="RefSeq" id="WP_098666246.1">
    <property type="nucleotide sequence ID" value="NZ_NVDG01000046.1"/>
</dbReference>
<proteinExistence type="predicted"/>
<dbReference type="Proteomes" id="UP000224076">
    <property type="component" value="Unassembled WGS sequence"/>
</dbReference>
<dbReference type="EMBL" id="NVDG01000046">
    <property type="protein sequence ID" value="PFU38741.1"/>
    <property type="molecule type" value="Genomic_DNA"/>
</dbReference>
<evidence type="ECO:0000313" key="1">
    <source>
        <dbReference type="EMBL" id="PFU38741.1"/>
    </source>
</evidence>
<gene>
    <name evidence="1" type="ORF">COK86_24705</name>
</gene>